<dbReference type="AlphaFoldDB" id="A0A7J6R0K2"/>
<sequence>LLAYFRYGGGSAVGDAHVIDEGLYDLLAQEYIQAEGAGWTLRGALSLLSLPVMEMYRPGVLEVFSGRVVSRDIDLPVSAMSELISTLEMVVASEQCQSSGEESKAIVARSNTSIITMCARAMAEQNDLSLPLMIFRP</sequence>
<dbReference type="EMBL" id="JABANM010025555">
    <property type="protein sequence ID" value="KAF4714419.1"/>
    <property type="molecule type" value="Genomic_DNA"/>
</dbReference>
<proteinExistence type="predicted"/>
<evidence type="ECO:0000313" key="1">
    <source>
        <dbReference type="EMBL" id="KAF4714419.1"/>
    </source>
</evidence>
<feature type="non-terminal residue" evidence="1">
    <location>
        <position position="1"/>
    </location>
</feature>
<accession>A0A7J6R0K2</accession>
<organism evidence="1 2">
    <name type="scientific">Perkinsus olseni</name>
    <name type="common">Perkinsus atlanticus</name>
    <dbReference type="NCBI Taxonomy" id="32597"/>
    <lineage>
        <taxon>Eukaryota</taxon>
        <taxon>Sar</taxon>
        <taxon>Alveolata</taxon>
        <taxon>Perkinsozoa</taxon>
        <taxon>Perkinsea</taxon>
        <taxon>Perkinsida</taxon>
        <taxon>Perkinsidae</taxon>
        <taxon>Perkinsus</taxon>
    </lineage>
</organism>
<protein>
    <submittedName>
        <fullName evidence="1">Uncharacterized protein</fullName>
    </submittedName>
</protein>
<name>A0A7J6R0K2_PEROL</name>
<gene>
    <name evidence="1" type="ORF">FOZ62_018464</name>
</gene>
<comment type="caution">
    <text evidence="1">The sequence shown here is derived from an EMBL/GenBank/DDBJ whole genome shotgun (WGS) entry which is preliminary data.</text>
</comment>
<reference evidence="1 2" key="1">
    <citation type="submission" date="2020-04" db="EMBL/GenBank/DDBJ databases">
        <title>Perkinsus olseni comparative genomics.</title>
        <authorList>
            <person name="Bogema D.R."/>
        </authorList>
    </citation>
    <scope>NUCLEOTIDE SEQUENCE [LARGE SCALE GENOMIC DNA]</scope>
    <source>
        <strain evidence="1">ATCC PRA-205</strain>
    </source>
</reference>
<dbReference type="Proteomes" id="UP000574390">
    <property type="component" value="Unassembled WGS sequence"/>
</dbReference>
<evidence type="ECO:0000313" key="2">
    <source>
        <dbReference type="Proteomes" id="UP000574390"/>
    </source>
</evidence>